<dbReference type="PANTHER" id="PTHR40855:SF1">
    <property type="entry name" value="CLAVAMINATE SYNTHASE-LIKE PROTEIN"/>
    <property type="match status" value="1"/>
</dbReference>
<comment type="caution">
    <text evidence="3">The sequence shown here is derived from an EMBL/GenBank/DDBJ whole genome shotgun (WGS) entry which is preliminary data.</text>
</comment>
<name>A0AAD2G7Y3_9STRA</name>
<gene>
    <name evidence="3" type="ORF">CYCCA115_LOCUS21389</name>
</gene>
<sequence>MKFSTSCIAILATLAQAAAYSPVRISYEALENGTAEDVLRQALTEVGMISITHIPSFQSNKMETLKLLPKCMDEASNDDQSTTTASTTTIVEHTFGDGTRRRTMATHNVGTSASSSLLVPQAAHDDNDDDHSSSSSSKNHYYYCQEFQAVSQSFRETVGHVMDTFANELAIALDLDASKTLLREDDDNKNNNNDDGQGGQVYNLRNIFGQGEQLEHFHCYYKDNEKKNDTQEEEETIEWHTDQGLVLAFTPGLIDGEPTEGFHVQLKDGSTEMVDFDHTDDLVFLMGDGVNQYVNGALLEEEENNKPLLRALPHALQMPSTTTEDLPRVWYGRMVLPPPNAKHPTHPSMTFGEIRQDMIAEDTSSIGCSHNLVARELQDTTCEEGLAAYCWHRCMNLTDYGVSDQICEEQNKTLACMNDEGYLWPYTHDMQFKLGCASPDAVNWTTVTDDSDSDNTTDHGGDENKNHTGNSTTVDVADSSTSTLLLGTSLLLGTVMSAIFSFS</sequence>
<evidence type="ECO:0000256" key="1">
    <source>
        <dbReference type="SAM" id="MobiDB-lite"/>
    </source>
</evidence>
<dbReference type="EMBL" id="CAKOGP040002225">
    <property type="protein sequence ID" value="CAJ1965797.1"/>
    <property type="molecule type" value="Genomic_DNA"/>
</dbReference>
<proteinExistence type="predicted"/>
<dbReference type="PANTHER" id="PTHR40855">
    <property type="entry name" value="DIOX_N DOMAIN-CONTAINING PROTEIN"/>
    <property type="match status" value="1"/>
</dbReference>
<organism evidence="3 4">
    <name type="scientific">Cylindrotheca closterium</name>
    <dbReference type="NCBI Taxonomy" id="2856"/>
    <lineage>
        <taxon>Eukaryota</taxon>
        <taxon>Sar</taxon>
        <taxon>Stramenopiles</taxon>
        <taxon>Ochrophyta</taxon>
        <taxon>Bacillariophyta</taxon>
        <taxon>Bacillariophyceae</taxon>
        <taxon>Bacillariophycidae</taxon>
        <taxon>Bacillariales</taxon>
        <taxon>Bacillariaceae</taxon>
        <taxon>Cylindrotheca</taxon>
    </lineage>
</organism>
<keyword evidence="4" id="KW-1185">Reference proteome</keyword>
<evidence type="ECO:0008006" key="5">
    <source>
        <dbReference type="Google" id="ProtNLM"/>
    </source>
</evidence>
<evidence type="ECO:0000313" key="4">
    <source>
        <dbReference type="Proteomes" id="UP001295423"/>
    </source>
</evidence>
<reference evidence="3" key="1">
    <citation type="submission" date="2023-08" db="EMBL/GenBank/DDBJ databases">
        <authorList>
            <person name="Audoor S."/>
            <person name="Bilcke G."/>
        </authorList>
    </citation>
    <scope>NUCLEOTIDE SEQUENCE</scope>
</reference>
<feature type="compositionally biased region" description="Basic and acidic residues" evidence="1">
    <location>
        <begin position="456"/>
        <end position="466"/>
    </location>
</feature>
<feature type="region of interest" description="Disordered" evidence="1">
    <location>
        <begin position="447"/>
        <end position="474"/>
    </location>
</feature>
<keyword evidence="2" id="KW-0732">Signal</keyword>
<accession>A0AAD2G7Y3</accession>
<evidence type="ECO:0000313" key="3">
    <source>
        <dbReference type="EMBL" id="CAJ1965797.1"/>
    </source>
</evidence>
<protein>
    <recommendedName>
        <fullName evidence="5">Fe2OG dioxygenase domain-containing protein</fullName>
    </recommendedName>
</protein>
<dbReference type="Proteomes" id="UP001295423">
    <property type="component" value="Unassembled WGS sequence"/>
</dbReference>
<feature type="chain" id="PRO_5042110447" description="Fe2OG dioxygenase domain-containing protein" evidence="2">
    <location>
        <begin position="20"/>
        <end position="503"/>
    </location>
</feature>
<evidence type="ECO:0000256" key="2">
    <source>
        <dbReference type="SAM" id="SignalP"/>
    </source>
</evidence>
<dbReference type="AlphaFoldDB" id="A0AAD2G7Y3"/>
<feature type="signal peptide" evidence="2">
    <location>
        <begin position="1"/>
        <end position="19"/>
    </location>
</feature>